<sequence>SYNAGDFLICHNQSSMFIYHIRSIVLSEMDETIKLKVDQILTHQKLPNHHSSNSQCICKNEKELWLVKGEMNLINLENIDQYIIIWLCDQLEPVEYEFYIQEILNVHFHHDTEEQFLEINKSFDLLKWDRYIQTLQDAYNSIAGKACTLLEATFSILNVIGEKAFIEYWRNIKKLFYWSRMLNPLRHRQTEVLNKWHTKHGIIQTTAISQLCIVWSVEVKVLKIAFSVTMTKRTYHKLQESLMKECEMLILNFKNLSNLHVNVHFPQHARNFRILVNMIVSVKEMALRHIINSLTDSHFDTNTNTFSNLIMYLNLYPILSD</sequence>
<protein>
    <submittedName>
        <fullName evidence="1">72_t:CDS:1</fullName>
    </submittedName>
</protein>
<proteinExistence type="predicted"/>
<dbReference type="OrthoDB" id="10366636at2759"/>
<comment type="caution">
    <text evidence="1">The sequence shown here is derived from an EMBL/GenBank/DDBJ whole genome shotgun (WGS) entry which is preliminary data.</text>
</comment>
<accession>A0A9W4WWY0</accession>
<evidence type="ECO:0000313" key="1">
    <source>
        <dbReference type="EMBL" id="CAI2192760.1"/>
    </source>
</evidence>
<name>A0A9W4WWY0_9GLOM</name>
<dbReference type="AlphaFoldDB" id="A0A9W4WWY0"/>
<gene>
    <name evidence="1" type="ORF">FWILDA_LOCUS15738</name>
</gene>
<feature type="non-terminal residue" evidence="1">
    <location>
        <position position="321"/>
    </location>
</feature>
<feature type="non-terminal residue" evidence="1">
    <location>
        <position position="1"/>
    </location>
</feature>
<keyword evidence="2" id="KW-1185">Reference proteome</keyword>
<reference evidence="1" key="1">
    <citation type="submission" date="2022-08" db="EMBL/GenBank/DDBJ databases">
        <authorList>
            <person name="Kallberg Y."/>
            <person name="Tangrot J."/>
            <person name="Rosling A."/>
        </authorList>
    </citation>
    <scope>NUCLEOTIDE SEQUENCE</scope>
    <source>
        <strain evidence="1">Wild A</strain>
    </source>
</reference>
<evidence type="ECO:0000313" key="2">
    <source>
        <dbReference type="Proteomes" id="UP001153678"/>
    </source>
</evidence>
<organism evidence="1 2">
    <name type="scientific">Funneliformis geosporum</name>
    <dbReference type="NCBI Taxonomy" id="1117311"/>
    <lineage>
        <taxon>Eukaryota</taxon>
        <taxon>Fungi</taxon>
        <taxon>Fungi incertae sedis</taxon>
        <taxon>Mucoromycota</taxon>
        <taxon>Glomeromycotina</taxon>
        <taxon>Glomeromycetes</taxon>
        <taxon>Glomerales</taxon>
        <taxon>Glomeraceae</taxon>
        <taxon>Funneliformis</taxon>
    </lineage>
</organism>
<dbReference type="Proteomes" id="UP001153678">
    <property type="component" value="Unassembled WGS sequence"/>
</dbReference>
<dbReference type="EMBL" id="CAMKVN010008694">
    <property type="protein sequence ID" value="CAI2192760.1"/>
    <property type="molecule type" value="Genomic_DNA"/>
</dbReference>